<dbReference type="Gene3D" id="3.80.10.10">
    <property type="entry name" value="Ribonuclease Inhibitor"/>
    <property type="match status" value="2"/>
</dbReference>
<dbReference type="Gene3D" id="3.40.50.10140">
    <property type="entry name" value="Toll/interleukin-1 receptor homology (TIR) domain"/>
    <property type="match status" value="1"/>
</dbReference>
<evidence type="ECO:0000313" key="3">
    <source>
        <dbReference type="EMBL" id="CAH1448860.1"/>
    </source>
</evidence>
<reference evidence="3 4" key="1">
    <citation type="submission" date="2022-01" db="EMBL/GenBank/DDBJ databases">
        <authorList>
            <person name="Xiong W."/>
            <person name="Schranz E."/>
        </authorList>
    </citation>
    <scope>NUCLEOTIDE SEQUENCE [LARGE SCALE GENOMIC DNA]</scope>
</reference>
<dbReference type="SUPFAM" id="SSF52200">
    <property type="entry name" value="Toll/Interleukin receptor TIR domain"/>
    <property type="match status" value="1"/>
</dbReference>
<dbReference type="PANTHER" id="PTHR11017">
    <property type="entry name" value="LEUCINE-RICH REPEAT-CONTAINING PROTEIN"/>
    <property type="match status" value="1"/>
</dbReference>
<dbReference type="SMART" id="SM00255">
    <property type="entry name" value="TIR"/>
    <property type="match status" value="1"/>
</dbReference>
<dbReference type="AlphaFoldDB" id="A0AAU9PGX2"/>
<keyword evidence="4" id="KW-1185">Reference proteome</keyword>
<evidence type="ECO:0000256" key="1">
    <source>
        <dbReference type="ARBA" id="ARBA00023027"/>
    </source>
</evidence>
<dbReference type="Proteomes" id="UP001157418">
    <property type="component" value="Unassembled WGS sequence"/>
</dbReference>
<dbReference type="InterPro" id="IPR044974">
    <property type="entry name" value="Disease_R_plants"/>
</dbReference>
<proteinExistence type="predicted"/>
<dbReference type="PANTHER" id="PTHR11017:SF307">
    <property type="entry name" value="TIR DOMAIN, P-LOOP CONTAINING NUCLEOSIDE TRIPHOSPHATE HYDROLASE"/>
    <property type="match status" value="1"/>
</dbReference>
<dbReference type="Pfam" id="PF01582">
    <property type="entry name" value="TIR"/>
    <property type="match status" value="1"/>
</dbReference>
<evidence type="ECO:0000259" key="2">
    <source>
        <dbReference type="PROSITE" id="PS50104"/>
    </source>
</evidence>
<name>A0AAU9PGX2_9ASTR</name>
<evidence type="ECO:0000313" key="4">
    <source>
        <dbReference type="Proteomes" id="UP001157418"/>
    </source>
</evidence>
<sequence length="735" mass="83678">MASSSSSSSMASTSPHASYDVFLSFRGEDTRDSFTDHLYHALNRAGINTFRDNEEIDRGEKLNPEIGRAVKESRASIVVLSPNYATSTWCLDELLSILKQRKECNHFVLPVFYHVDPSDVRKQNKTFAIQVKGNQRWTDHNVNLWKRALTEVADLAGMVLSGPETEFIKEIVDTIYNKLDRKEVHLPLNLTGVWLSSDSYKILSKGEGSETMEGLAMDMPMLRAEKIAFKSSNLKTDALKKMDKLKLLQLNFVQLIGSYENFSEDLRWLSWLGFHLRTIPFELFMGNLVAIDMSYSNLEVFEPPMVLQSLQILNLKDSHNLFEIRNMSMIPHLETLILWNCYSLVHVCETIGDLTSLTLLNMTGCANLCKREQTNVLVGLEASSSSGGVAFSFPLSLHRLFLQDCNLECSTDSFPLSFSLQINLQYLNLGNSLFEFLPCYDHLKNLRVLDLCLCSRLKWLLCLPSTLAELYIYYCNSLEKISFQSYRFTLQEFGYEGCISLSEIEGFFKLVPLAKLEENDLGHMKWLKQYQNHEVSLVGDDELTKGRSSCVQMLYEFDIMSTSLPDIKDPNMTPKYASELSSLSFDVPSCPDNRKLIGLNVTFKYVIFGDDCAWFCKITTNNGVDLMYNPKVFGKPEFGKVGHECGVSLVYATDETLENNIEILGGDLSGFQLSTGAYYLCRRDFFELMEVGRLTPGWFRILVGDTIDYTEVRGWRKTGRPKHLNPSFTELKTVR</sequence>
<organism evidence="3 4">
    <name type="scientific">Lactuca virosa</name>
    <dbReference type="NCBI Taxonomy" id="75947"/>
    <lineage>
        <taxon>Eukaryota</taxon>
        <taxon>Viridiplantae</taxon>
        <taxon>Streptophyta</taxon>
        <taxon>Embryophyta</taxon>
        <taxon>Tracheophyta</taxon>
        <taxon>Spermatophyta</taxon>
        <taxon>Magnoliopsida</taxon>
        <taxon>eudicotyledons</taxon>
        <taxon>Gunneridae</taxon>
        <taxon>Pentapetalae</taxon>
        <taxon>asterids</taxon>
        <taxon>campanulids</taxon>
        <taxon>Asterales</taxon>
        <taxon>Asteraceae</taxon>
        <taxon>Cichorioideae</taxon>
        <taxon>Cichorieae</taxon>
        <taxon>Lactucinae</taxon>
        <taxon>Lactuca</taxon>
    </lineage>
</organism>
<accession>A0AAU9PGX2</accession>
<dbReference type="GO" id="GO:0007165">
    <property type="term" value="P:signal transduction"/>
    <property type="evidence" value="ECO:0007669"/>
    <property type="project" value="InterPro"/>
</dbReference>
<dbReference type="GO" id="GO:0006952">
    <property type="term" value="P:defense response"/>
    <property type="evidence" value="ECO:0007669"/>
    <property type="project" value="InterPro"/>
</dbReference>
<dbReference type="InterPro" id="IPR000157">
    <property type="entry name" value="TIR_dom"/>
</dbReference>
<dbReference type="PROSITE" id="PS50104">
    <property type="entry name" value="TIR"/>
    <property type="match status" value="1"/>
</dbReference>
<protein>
    <recommendedName>
        <fullName evidence="2">TIR domain-containing protein</fullName>
    </recommendedName>
</protein>
<dbReference type="FunFam" id="3.40.50.10140:FF:000007">
    <property type="entry name" value="Disease resistance protein (TIR-NBS-LRR class)"/>
    <property type="match status" value="1"/>
</dbReference>
<keyword evidence="1" id="KW-0520">NAD</keyword>
<dbReference type="SUPFAM" id="SSF52058">
    <property type="entry name" value="L domain-like"/>
    <property type="match status" value="1"/>
</dbReference>
<feature type="domain" description="TIR" evidence="2">
    <location>
        <begin position="17"/>
        <end position="179"/>
    </location>
</feature>
<dbReference type="InterPro" id="IPR035897">
    <property type="entry name" value="Toll_tir_struct_dom_sf"/>
</dbReference>
<dbReference type="InterPro" id="IPR032675">
    <property type="entry name" value="LRR_dom_sf"/>
</dbReference>
<comment type="caution">
    <text evidence="3">The sequence shown here is derived from an EMBL/GenBank/DDBJ whole genome shotgun (WGS) entry which is preliminary data.</text>
</comment>
<gene>
    <name evidence="3" type="ORF">LVIROSA_LOCUS34381</name>
</gene>
<dbReference type="EMBL" id="CAKMRJ010005634">
    <property type="protein sequence ID" value="CAH1448860.1"/>
    <property type="molecule type" value="Genomic_DNA"/>
</dbReference>